<comment type="caution">
    <text evidence="2">The sequence shown here is derived from an EMBL/GenBank/DDBJ whole genome shotgun (WGS) entry which is preliminary data.</text>
</comment>
<sequence>MPRSSLRRGGTRWRLLPAIALAWAVAILPTAGEARDTVPAVRHTVVMDGTQYEPATLTVKRGETVVWINKDPFPHTATAPGVFDSHSIAAGKSWKYKARRAGEFPYVCTLHPTMKGMLRVE</sequence>
<dbReference type="Gene3D" id="2.60.40.420">
    <property type="entry name" value="Cupredoxins - blue copper proteins"/>
    <property type="match status" value="1"/>
</dbReference>
<dbReference type="InterPro" id="IPR035668">
    <property type="entry name" value="Amicyanin"/>
</dbReference>
<reference evidence="2" key="1">
    <citation type="submission" date="2022-01" db="EMBL/GenBank/DDBJ databases">
        <authorList>
            <person name="Jo J.-H."/>
            <person name="Im W.-T."/>
        </authorList>
    </citation>
    <scope>NUCLEOTIDE SEQUENCE</scope>
    <source>
        <strain evidence="2">XY25</strain>
    </source>
</reference>
<dbReference type="InterPro" id="IPR052721">
    <property type="entry name" value="ET_Amicyanin"/>
</dbReference>
<dbReference type="CDD" id="cd13921">
    <property type="entry name" value="Amicyanin"/>
    <property type="match status" value="1"/>
</dbReference>
<dbReference type="InterPro" id="IPR028096">
    <property type="entry name" value="EfeO_Cupredoxin"/>
</dbReference>
<dbReference type="Pfam" id="PF13473">
    <property type="entry name" value="Cupredoxin_1"/>
    <property type="match status" value="1"/>
</dbReference>
<dbReference type="Proteomes" id="UP001165384">
    <property type="component" value="Unassembled WGS sequence"/>
</dbReference>
<organism evidence="2 3">
    <name type="scientific">Dechloromonas hankyongensis</name>
    <dbReference type="NCBI Taxonomy" id="2908002"/>
    <lineage>
        <taxon>Bacteria</taxon>
        <taxon>Pseudomonadati</taxon>
        <taxon>Pseudomonadota</taxon>
        <taxon>Betaproteobacteria</taxon>
        <taxon>Rhodocyclales</taxon>
        <taxon>Azonexaceae</taxon>
        <taxon>Dechloromonas</taxon>
    </lineage>
</organism>
<keyword evidence="3" id="KW-1185">Reference proteome</keyword>
<dbReference type="EMBL" id="JAKLTN010000002">
    <property type="protein sequence ID" value="MCG2577251.1"/>
    <property type="molecule type" value="Genomic_DNA"/>
</dbReference>
<name>A0ABS9K295_9RHOO</name>
<evidence type="ECO:0000313" key="2">
    <source>
        <dbReference type="EMBL" id="MCG2577251.1"/>
    </source>
</evidence>
<feature type="domain" description="EfeO-type cupredoxin-like" evidence="1">
    <location>
        <begin position="18"/>
        <end position="118"/>
    </location>
</feature>
<protein>
    <submittedName>
        <fullName evidence="2">Cupredoxin family copper-binding protein</fullName>
    </submittedName>
</protein>
<gene>
    <name evidence="2" type="ORF">LZ012_09625</name>
</gene>
<dbReference type="RefSeq" id="WP_275710135.1">
    <property type="nucleotide sequence ID" value="NZ_JAKLTN010000002.1"/>
</dbReference>
<dbReference type="PANTHER" id="PTHR36507">
    <property type="entry name" value="BLL1555 PROTEIN"/>
    <property type="match status" value="1"/>
</dbReference>
<dbReference type="SUPFAM" id="SSF49503">
    <property type="entry name" value="Cupredoxins"/>
    <property type="match status" value="1"/>
</dbReference>
<evidence type="ECO:0000259" key="1">
    <source>
        <dbReference type="Pfam" id="PF13473"/>
    </source>
</evidence>
<dbReference type="PANTHER" id="PTHR36507:SF1">
    <property type="entry name" value="BLL1555 PROTEIN"/>
    <property type="match status" value="1"/>
</dbReference>
<accession>A0ABS9K295</accession>
<evidence type="ECO:0000313" key="3">
    <source>
        <dbReference type="Proteomes" id="UP001165384"/>
    </source>
</evidence>
<dbReference type="InterPro" id="IPR008972">
    <property type="entry name" value="Cupredoxin"/>
</dbReference>
<proteinExistence type="predicted"/>